<gene>
    <name evidence="1" type="ORF">EXE58_01535</name>
</gene>
<dbReference type="EMBL" id="CP038436">
    <property type="protein sequence ID" value="QBX54280.1"/>
    <property type="molecule type" value="Genomic_DNA"/>
</dbReference>
<evidence type="ECO:0000313" key="1">
    <source>
        <dbReference type="EMBL" id="QBX54280.1"/>
    </source>
</evidence>
<evidence type="ECO:0008006" key="3">
    <source>
        <dbReference type="Google" id="ProtNLM"/>
    </source>
</evidence>
<keyword evidence="2" id="KW-1185">Reference proteome</keyword>
<accession>A0A4P7ICG4</accession>
<dbReference type="OrthoDB" id="3785557at2"/>
<evidence type="ECO:0000313" key="2">
    <source>
        <dbReference type="Proteomes" id="UP000294853"/>
    </source>
</evidence>
<dbReference type="Proteomes" id="UP000294853">
    <property type="component" value="Chromosome"/>
</dbReference>
<dbReference type="AlphaFoldDB" id="A0A4P7ICG4"/>
<dbReference type="KEGG" id="nsn:EXE58_01535"/>
<proteinExistence type="predicted"/>
<sequence>MMSGMVFRTPDAARTVLTTLAACLAISLGSGCQPATPSEDPDADTDSAALRVQVVSGAEDLDEAARTEIEGSIGDVLSGYVVAAFLGDFPREEFVQSFESFTSGAARSAARDIAQLTAAGAQDATSVRATRLDARISVLSQDQAALGATAAVSLAFEATMPDGATRPLTLKGRFLLEEDDGDWSVFGYDVAMDDGDVVRAGSTS</sequence>
<protein>
    <recommendedName>
        <fullName evidence="3">Nuclear transport factor 2 family protein</fullName>
    </recommendedName>
</protein>
<dbReference type="RefSeq" id="WP_135266253.1">
    <property type="nucleotide sequence ID" value="NZ_CP038436.1"/>
</dbReference>
<reference evidence="1 2" key="1">
    <citation type="submission" date="2019-03" db="EMBL/GenBank/DDBJ databases">
        <title>Three New Species of Nocardioides, Nocardioides euryhalodurans sp. nov., Nocardioides seonyuensis sp. nov. and Nocardioides eburneoflavus sp. nov. Iolated from Soil.</title>
        <authorList>
            <person name="Roh S.G."/>
            <person name="Lee C."/>
            <person name="Kim M.-K."/>
            <person name="Kim S.B."/>
        </authorList>
    </citation>
    <scope>NUCLEOTIDE SEQUENCE [LARGE SCALE GENOMIC DNA]</scope>
    <source>
        <strain evidence="1 2">MMS17-SY207-3</strain>
    </source>
</reference>
<organism evidence="1 2">
    <name type="scientific">Nocardioides seonyuensis</name>
    <dbReference type="NCBI Taxonomy" id="2518371"/>
    <lineage>
        <taxon>Bacteria</taxon>
        <taxon>Bacillati</taxon>
        <taxon>Actinomycetota</taxon>
        <taxon>Actinomycetes</taxon>
        <taxon>Propionibacteriales</taxon>
        <taxon>Nocardioidaceae</taxon>
        <taxon>Nocardioides</taxon>
    </lineage>
</organism>
<name>A0A4P7ICG4_9ACTN</name>